<feature type="non-terminal residue" evidence="3">
    <location>
        <position position="159"/>
    </location>
</feature>
<keyword evidence="4" id="KW-1185">Reference proteome</keyword>
<keyword evidence="1" id="KW-0677">Repeat</keyword>
<evidence type="ECO:0000313" key="3">
    <source>
        <dbReference type="EMBL" id="KAJ7660994.1"/>
    </source>
</evidence>
<proteinExistence type="predicted"/>
<name>A0AAD7CVU9_MYCRO</name>
<dbReference type="Gene3D" id="3.40.50.300">
    <property type="entry name" value="P-loop containing nucleotide triphosphate hydrolases"/>
    <property type="match status" value="1"/>
</dbReference>
<organism evidence="3 4">
    <name type="scientific">Mycena rosella</name>
    <name type="common">Pink bonnet</name>
    <name type="synonym">Agaricus rosellus</name>
    <dbReference type="NCBI Taxonomy" id="1033263"/>
    <lineage>
        <taxon>Eukaryota</taxon>
        <taxon>Fungi</taxon>
        <taxon>Dikarya</taxon>
        <taxon>Basidiomycota</taxon>
        <taxon>Agaricomycotina</taxon>
        <taxon>Agaricomycetes</taxon>
        <taxon>Agaricomycetidae</taxon>
        <taxon>Agaricales</taxon>
        <taxon>Marasmiineae</taxon>
        <taxon>Mycenaceae</taxon>
        <taxon>Mycena</taxon>
    </lineage>
</organism>
<comment type="caution">
    <text evidence="3">The sequence shown here is derived from an EMBL/GenBank/DDBJ whole genome shotgun (WGS) entry which is preliminary data.</text>
</comment>
<dbReference type="InterPro" id="IPR056884">
    <property type="entry name" value="NPHP3-like_N"/>
</dbReference>
<protein>
    <recommendedName>
        <fullName evidence="2">Nephrocystin 3-like N-terminal domain-containing protein</fullName>
    </recommendedName>
</protein>
<dbReference type="InterPro" id="IPR027417">
    <property type="entry name" value="P-loop_NTPase"/>
</dbReference>
<dbReference type="Proteomes" id="UP001221757">
    <property type="component" value="Unassembled WGS sequence"/>
</dbReference>
<dbReference type="AlphaFoldDB" id="A0AAD7CVU9"/>
<dbReference type="EMBL" id="JARKIE010000255">
    <property type="protein sequence ID" value="KAJ7660994.1"/>
    <property type="molecule type" value="Genomic_DNA"/>
</dbReference>
<reference evidence="3" key="1">
    <citation type="submission" date="2023-03" db="EMBL/GenBank/DDBJ databases">
        <title>Massive genome expansion in bonnet fungi (Mycena s.s.) driven by repeated elements and novel gene families across ecological guilds.</title>
        <authorList>
            <consortium name="Lawrence Berkeley National Laboratory"/>
            <person name="Harder C.B."/>
            <person name="Miyauchi S."/>
            <person name="Viragh M."/>
            <person name="Kuo A."/>
            <person name="Thoen E."/>
            <person name="Andreopoulos B."/>
            <person name="Lu D."/>
            <person name="Skrede I."/>
            <person name="Drula E."/>
            <person name="Henrissat B."/>
            <person name="Morin E."/>
            <person name="Kohler A."/>
            <person name="Barry K."/>
            <person name="LaButti K."/>
            <person name="Morin E."/>
            <person name="Salamov A."/>
            <person name="Lipzen A."/>
            <person name="Mereny Z."/>
            <person name="Hegedus B."/>
            <person name="Baldrian P."/>
            <person name="Stursova M."/>
            <person name="Weitz H."/>
            <person name="Taylor A."/>
            <person name="Grigoriev I.V."/>
            <person name="Nagy L.G."/>
            <person name="Martin F."/>
            <person name="Kauserud H."/>
        </authorList>
    </citation>
    <scope>NUCLEOTIDE SEQUENCE</scope>
    <source>
        <strain evidence="3">CBHHK067</strain>
    </source>
</reference>
<dbReference type="Pfam" id="PF24883">
    <property type="entry name" value="NPHP3_N"/>
    <property type="match status" value="1"/>
</dbReference>
<accession>A0AAD7CVU9</accession>
<feature type="domain" description="Nephrocystin 3-like N-terminal" evidence="2">
    <location>
        <begin position="2"/>
        <end position="159"/>
    </location>
</feature>
<dbReference type="SUPFAM" id="SSF52540">
    <property type="entry name" value="P-loop containing nucleoside triphosphate hydrolases"/>
    <property type="match status" value="1"/>
</dbReference>
<evidence type="ECO:0000259" key="2">
    <source>
        <dbReference type="Pfam" id="PF24883"/>
    </source>
</evidence>
<evidence type="ECO:0000256" key="1">
    <source>
        <dbReference type="ARBA" id="ARBA00022737"/>
    </source>
</evidence>
<evidence type="ECO:0000313" key="4">
    <source>
        <dbReference type="Proteomes" id="UP001221757"/>
    </source>
</evidence>
<sequence length="159" mass="17027">MAWATDAGGPPIYLLSGLAGAGKSAIARSFARLLEDHSVLGATFFCSRISEARSNVAGIIPSIAYHLALRSQPYGQALIDAMKKAPGVSFNLRSPAIQFTSLIMQPMEHLPRPFGTPLIVIIDALDECSSFNAVNDLVGFLVRSGPNSMNTLKFFISSR</sequence>
<gene>
    <name evidence="3" type="ORF">B0H17DRAFT_953952</name>
</gene>